<keyword evidence="7 8" id="KW-0472">Membrane</keyword>
<keyword evidence="3" id="KW-0997">Cell inner membrane</keyword>
<name>A0A3S8UG94_9PSED</name>
<accession>A0A3S8UG94</accession>
<evidence type="ECO:0000256" key="8">
    <source>
        <dbReference type="SAM" id="Phobius"/>
    </source>
</evidence>
<evidence type="ECO:0000256" key="4">
    <source>
        <dbReference type="ARBA" id="ARBA00022692"/>
    </source>
</evidence>
<sequence>MNRYWLLSVCLAPLIGTTGSVIQASTMLVYMAVLILLHQLLMAGLRNHLLPAMHLWMSMVLAAALASCLQLGLQAWALPMALVLGHFPALLALQCLAVERLLPQTGRWRSLLIGLAGMAVAGLALAISRQALTDITGLHITHLAPGALVLLGLLLGLYNQLRPEPTTAHRQGTR</sequence>
<feature type="transmembrane region" description="Helical" evidence="8">
    <location>
        <begin position="140"/>
        <end position="158"/>
    </location>
</feature>
<dbReference type="EMBL" id="CP034338">
    <property type="protein sequence ID" value="AZL67311.1"/>
    <property type="molecule type" value="Genomic_DNA"/>
</dbReference>
<reference evidence="9 10" key="1">
    <citation type="submission" date="2018-12" db="EMBL/GenBank/DDBJ databases">
        <authorList>
            <person name="Li S."/>
            <person name="Yang R."/>
            <person name="Chen G."/>
            <person name="Zou L."/>
            <person name="Zhang C."/>
            <person name="Chen Y."/>
            <person name="Liu Z."/>
            <person name="Li Y."/>
            <person name="Yan Y."/>
            <person name="Huang M."/>
            <person name="Chen T."/>
        </authorList>
    </citation>
    <scope>NUCLEOTIDE SEQUENCE [LARGE SCALE GENOMIC DNA]</scope>
    <source>
        <strain evidence="9 10">1257</strain>
    </source>
</reference>
<dbReference type="OrthoDB" id="6885170at2"/>
<keyword evidence="2" id="KW-0813">Transport</keyword>
<evidence type="ECO:0000256" key="6">
    <source>
        <dbReference type="ARBA" id="ARBA00022989"/>
    </source>
</evidence>
<feature type="transmembrane region" description="Helical" evidence="8">
    <location>
        <begin position="110"/>
        <end position="128"/>
    </location>
</feature>
<dbReference type="AlphaFoldDB" id="A0A3S8UG94"/>
<evidence type="ECO:0000313" key="9">
    <source>
        <dbReference type="EMBL" id="AZL67311.1"/>
    </source>
</evidence>
<dbReference type="GO" id="GO:0012505">
    <property type="term" value="C:endomembrane system"/>
    <property type="evidence" value="ECO:0007669"/>
    <property type="project" value="UniProtKB-SubCell"/>
</dbReference>
<evidence type="ECO:0000313" key="10">
    <source>
        <dbReference type="Proteomes" id="UP000268230"/>
    </source>
</evidence>
<evidence type="ECO:0000256" key="5">
    <source>
        <dbReference type="ARBA" id="ARBA00022967"/>
    </source>
</evidence>
<protein>
    <submittedName>
        <fullName evidence="9">NADH:quinone oxidoreductase</fullName>
    </submittedName>
</protein>
<comment type="subcellular location">
    <subcellularLocation>
        <location evidence="1">Endomembrane system</location>
        <topology evidence="1">Multi-pass membrane protein</topology>
    </subcellularLocation>
</comment>
<feature type="transmembrane region" description="Helical" evidence="8">
    <location>
        <begin position="78"/>
        <end position="98"/>
    </location>
</feature>
<dbReference type="PIRSF" id="PIRSF006102">
    <property type="entry name" value="NQR_DE"/>
    <property type="match status" value="1"/>
</dbReference>
<dbReference type="InterPro" id="IPR003667">
    <property type="entry name" value="NqrDE/RnfAE"/>
</dbReference>
<evidence type="ECO:0000256" key="3">
    <source>
        <dbReference type="ARBA" id="ARBA00022519"/>
    </source>
</evidence>
<evidence type="ECO:0000256" key="7">
    <source>
        <dbReference type="ARBA" id="ARBA00023136"/>
    </source>
</evidence>
<keyword evidence="6 8" id="KW-1133">Transmembrane helix</keyword>
<evidence type="ECO:0000256" key="1">
    <source>
        <dbReference type="ARBA" id="ARBA00004127"/>
    </source>
</evidence>
<dbReference type="Proteomes" id="UP000268230">
    <property type="component" value="Chromosome"/>
</dbReference>
<dbReference type="GO" id="GO:0016020">
    <property type="term" value="C:membrane"/>
    <property type="evidence" value="ECO:0007669"/>
    <property type="project" value="InterPro"/>
</dbReference>
<dbReference type="KEGG" id="pory:EJA05_05945"/>
<keyword evidence="5" id="KW-1278">Translocase</keyword>
<proteinExistence type="predicted"/>
<organism evidence="9 10">
    <name type="scientific">Pseudomonas entomophila</name>
    <dbReference type="NCBI Taxonomy" id="312306"/>
    <lineage>
        <taxon>Bacteria</taxon>
        <taxon>Pseudomonadati</taxon>
        <taxon>Pseudomonadota</taxon>
        <taxon>Gammaproteobacteria</taxon>
        <taxon>Pseudomonadales</taxon>
        <taxon>Pseudomonadaceae</taxon>
        <taxon>Pseudomonas</taxon>
    </lineage>
</organism>
<keyword evidence="3" id="KW-1003">Cell membrane</keyword>
<evidence type="ECO:0000256" key="2">
    <source>
        <dbReference type="ARBA" id="ARBA00022448"/>
    </source>
</evidence>
<feature type="transmembrane region" description="Helical" evidence="8">
    <location>
        <begin position="52"/>
        <end position="72"/>
    </location>
</feature>
<keyword evidence="4 8" id="KW-0812">Transmembrane</keyword>
<gene>
    <name evidence="9" type="ORF">EJA05_05945</name>
</gene>
<dbReference type="Pfam" id="PF02508">
    <property type="entry name" value="Rnf-Nqr"/>
    <property type="match status" value="1"/>
</dbReference>